<evidence type="ECO:0000313" key="10">
    <source>
        <dbReference type="EMBL" id="OIO64958.1"/>
    </source>
</evidence>
<dbReference type="PROSITE" id="PS01135">
    <property type="entry name" value="FTSZ_2"/>
    <property type="match status" value="1"/>
</dbReference>
<dbReference type="Pfam" id="PF00091">
    <property type="entry name" value="Tubulin"/>
    <property type="match status" value="1"/>
</dbReference>
<dbReference type="Gene3D" id="3.30.1330.20">
    <property type="entry name" value="Tubulin/FtsZ, C-terminal domain"/>
    <property type="match status" value="1"/>
</dbReference>
<dbReference type="Proteomes" id="UP000182693">
    <property type="component" value="Unassembled WGS sequence"/>
</dbReference>
<dbReference type="Gene3D" id="3.40.50.1440">
    <property type="entry name" value="Tubulin/FtsZ, GTPase domain"/>
    <property type="match status" value="1"/>
</dbReference>
<dbReference type="EMBL" id="MNWX01000033">
    <property type="protein sequence ID" value="OIO64958.1"/>
    <property type="molecule type" value="Genomic_DNA"/>
</dbReference>
<evidence type="ECO:0000259" key="9">
    <source>
        <dbReference type="SMART" id="SM00865"/>
    </source>
</evidence>
<dbReference type="PANTHER" id="PTHR30314">
    <property type="entry name" value="CELL DIVISION PROTEIN FTSZ-RELATED"/>
    <property type="match status" value="1"/>
</dbReference>
<comment type="similarity">
    <text evidence="1 4 6">Belongs to the FtsZ family.</text>
</comment>
<feature type="region of interest" description="Disordered" evidence="7">
    <location>
        <begin position="342"/>
        <end position="367"/>
    </location>
</feature>
<feature type="binding site" evidence="4">
    <location>
        <begin position="20"/>
        <end position="24"/>
    </location>
    <ligand>
        <name>GTP</name>
        <dbReference type="ChEBI" id="CHEBI:37565"/>
    </ligand>
</feature>
<evidence type="ECO:0000256" key="3">
    <source>
        <dbReference type="ARBA" id="ARBA00023134"/>
    </source>
</evidence>
<evidence type="ECO:0000256" key="5">
    <source>
        <dbReference type="NCBIfam" id="TIGR00065"/>
    </source>
</evidence>
<keyword evidence="4" id="KW-0963">Cytoplasm</keyword>
<keyword evidence="4 6" id="KW-0132">Cell division</keyword>
<dbReference type="InterPro" id="IPR000158">
    <property type="entry name" value="Cell_div_FtsZ"/>
</dbReference>
<dbReference type="GO" id="GO:0003924">
    <property type="term" value="F:GTPase activity"/>
    <property type="evidence" value="ECO:0007669"/>
    <property type="project" value="UniProtKB-UniRule"/>
</dbReference>
<dbReference type="InterPro" id="IPR024757">
    <property type="entry name" value="FtsZ_C"/>
</dbReference>
<name>A0A1J4Y169_9BACT</name>
<dbReference type="InterPro" id="IPR045061">
    <property type="entry name" value="FtsZ/CetZ"/>
</dbReference>
<dbReference type="PANTHER" id="PTHR30314:SF3">
    <property type="entry name" value="MITOCHONDRIAL DIVISION PROTEIN FSZA"/>
    <property type="match status" value="1"/>
</dbReference>
<comment type="caution">
    <text evidence="10">The sequence shown here is derived from an EMBL/GenBank/DDBJ whole genome shotgun (WGS) entry which is preliminary data.</text>
</comment>
<feature type="binding site" evidence="4">
    <location>
        <position position="142"/>
    </location>
    <ligand>
        <name>GTP</name>
        <dbReference type="ChEBI" id="CHEBI:37565"/>
    </ligand>
</feature>
<dbReference type="InterPro" id="IPR020805">
    <property type="entry name" value="Cell_div_FtsZ_CS"/>
</dbReference>
<dbReference type="HAMAP" id="MF_00909">
    <property type="entry name" value="FtsZ"/>
    <property type="match status" value="1"/>
</dbReference>
<dbReference type="InterPro" id="IPR037103">
    <property type="entry name" value="Tubulin/FtsZ-like_C"/>
</dbReference>
<feature type="binding site" evidence="4">
    <location>
        <begin position="107"/>
        <end position="109"/>
    </location>
    <ligand>
        <name>GTP</name>
        <dbReference type="ChEBI" id="CHEBI:37565"/>
    </ligand>
</feature>
<sequence>MKKKSEKYNLAKIKVVGIGGAGNNAVSRMHDNFPKSVDLIAINTDVQDLKYAKAKKKIHIGENLTKGLGTGMNPDLGRQAAEENRSEISDALKGADMVFITAGYGGGTGTGASPIVAEISKELGILTVAVVTKPFAFEGTQRAQIAQEGIIKLKEQVHTLITIPNDRIFSLITKDTSLIKAFEAIDEVLKNSVLGITELIVAPGIVNVDFADVKAVMNEGGSAIIGVGVANGPERATKAANLAINSPLLEASIDGAKGLLFSISGRRDLKMNEINEIARLISENVDQSARIIFGAYHDRKLNKGQLKVTLIATGFNGSFNHKSDTLLPSLFGQKTILENKLETNRTEEKTKEESLGQGLGFEEPKKRGKVDSVKDKISEEIWDIPAFLRRKKRR</sequence>
<dbReference type="PRINTS" id="PR00423">
    <property type="entry name" value="CELLDVISFTSZ"/>
</dbReference>
<proteinExistence type="inferred from homology"/>
<comment type="function">
    <text evidence="4 6">Essential cell division protein that forms a contractile ring structure (Z ring) at the future cell division site. The regulation of the ring assembly controls the timing and the location of cell division. One of the functions of the FtsZ ring is to recruit other cell division proteins to the septum to produce a new cell wall between the dividing cells. Binds GTP and shows GTPase activity.</text>
</comment>
<dbReference type="InterPro" id="IPR008280">
    <property type="entry name" value="Tub_FtsZ_C"/>
</dbReference>
<dbReference type="GO" id="GO:0051258">
    <property type="term" value="P:protein polymerization"/>
    <property type="evidence" value="ECO:0007669"/>
    <property type="project" value="UniProtKB-UniRule"/>
</dbReference>
<accession>A0A1J4Y169</accession>
<feature type="domain" description="Tubulin/FtsZ GTPase" evidence="8">
    <location>
        <begin position="12"/>
        <end position="204"/>
    </location>
</feature>
<dbReference type="GO" id="GO:0043093">
    <property type="term" value="P:FtsZ-dependent cytokinesis"/>
    <property type="evidence" value="ECO:0007669"/>
    <property type="project" value="UniProtKB-UniRule"/>
</dbReference>
<dbReference type="GO" id="GO:0032153">
    <property type="term" value="C:cell division site"/>
    <property type="evidence" value="ECO:0007669"/>
    <property type="project" value="UniProtKB-UniRule"/>
</dbReference>
<dbReference type="AlphaFoldDB" id="A0A1J4Y169"/>
<evidence type="ECO:0000256" key="7">
    <source>
        <dbReference type="SAM" id="MobiDB-lite"/>
    </source>
</evidence>
<comment type="subunit">
    <text evidence="4">Homodimer. Polymerizes to form a dynamic ring structure in a strictly GTP-dependent manner. Interacts directly with several other division proteins.</text>
</comment>
<keyword evidence="2 4" id="KW-0547">Nucleotide-binding</keyword>
<dbReference type="SUPFAM" id="SSF55307">
    <property type="entry name" value="Tubulin C-terminal domain-like"/>
    <property type="match status" value="1"/>
</dbReference>
<dbReference type="InterPro" id="IPR018316">
    <property type="entry name" value="Tubulin/FtsZ_2-layer-sand-dom"/>
</dbReference>
<dbReference type="InterPro" id="IPR036525">
    <property type="entry name" value="Tubulin/FtsZ_GTPase_sf"/>
</dbReference>
<dbReference type="FunFam" id="3.40.50.1440:FF:000001">
    <property type="entry name" value="Cell division protein FtsZ"/>
    <property type="match status" value="1"/>
</dbReference>
<feature type="compositionally biased region" description="Basic and acidic residues" evidence="7">
    <location>
        <begin position="342"/>
        <end position="354"/>
    </location>
</feature>
<keyword evidence="4 6" id="KW-0717">Septation</keyword>
<gene>
    <name evidence="4" type="primary">ftsZ</name>
    <name evidence="10" type="ORF">AUJ30_01765</name>
</gene>
<feature type="domain" description="Tubulin/FtsZ 2-layer sandwich" evidence="9">
    <location>
        <begin position="206"/>
        <end position="324"/>
    </location>
</feature>
<dbReference type="InterPro" id="IPR003008">
    <property type="entry name" value="Tubulin_FtsZ_GTPase"/>
</dbReference>
<evidence type="ECO:0000256" key="1">
    <source>
        <dbReference type="ARBA" id="ARBA00009690"/>
    </source>
</evidence>
<feature type="binding site" evidence="4">
    <location>
        <position position="138"/>
    </location>
    <ligand>
        <name>GTP</name>
        <dbReference type="ChEBI" id="CHEBI:37565"/>
    </ligand>
</feature>
<feature type="binding site" evidence="4">
    <location>
        <position position="186"/>
    </location>
    <ligand>
        <name>GTP</name>
        <dbReference type="ChEBI" id="CHEBI:37565"/>
    </ligand>
</feature>
<evidence type="ECO:0000256" key="4">
    <source>
        <dbReference type="HAMAP-Rule" id="MF_00909"/>
    </source>
</evidence>
<keyword evidence="3 4" id="KW-0342">GTP-binding</keyword>
<evidence type="ECO:0000313" key="11">
    <source>
        <dbReference type="Proteomes" id="UP000182693"/>
    </source>
</evidence>
<protein>
    <recommendedName>
        <fullName evidence="4 5">Cell division protein FtsZ</fullName>
    </recommendedName>
</protein>
<dbReference type="GO" id="GO:0005737">
    <property type="term" value="C:cytoplasm"/>
    <property type="evidence" value="ECO:0007669"/>
    <property type="project" value="UniProtKB-SubCell"/>
</dbReference>
<organism evidence="10 11">
    <name type="scientific">Candidatus Wolfebacteria bacterium CG1_02_39_135</name>
    <dbReference type="NCBI Taxonomy" id="1805425"/>
    <lineage>
        <taxon>Bacteria</taxon>
        <taxon>Candidatus Wolfeibacteriota</taxon>
    </lineage>
</organism>
<evidence type="ECO:0000259" key="8">
    <source>
        <dbReference type="SMART" id="SM00864"/>
    </source>
</evidence>
<dbReference type="NCBIfam" id="TIGR00065">
    <property type="entry name" value="ftsZ"/>
    <property type="match status" value="1"/>
</dbReference>
<evidence type="ECO:0000256" key="2">
    <source>
        <dbReference type="ARBA" id="ARBA00022741"/>
    </source>
</evidence>
<reference evidence="10 11" key="1">
    <citation type="journal article" date="2016" name="Environ. Microbiol.">
        <title>Genomic resolution of a cold subsurface aquifer community provides metabolic insights for novel microbes adapted to high CO concentrations.</title>
        <authorList>
            <person name="Probst A.J."/>
            <person name="Castelle C.J."/>
            <person name="Singh A."/>
            <person name="Brown C.T."/>
            <person name="Anantharaman K."/>
            <person name="Sharon I."/>
            <person name="Hug L.A."/>
            <person name="Burstein D."/>
            <person name="Emerson J.B."/>
            <person name="Thomas B.C."/>
            <person name="Banfield J.F."/>
        </authorList>
    </citation>
    <scope>NUCLEOTIDE SEQUENCE [LARGE SCALE GENOMIC DNA]</scope>
    <source>
        <strain evidence="10">CG1_02_39_135</strain>
    </source>
</reference>
<dbReference type="SUPFAM" id="SSF52490">
    <property type="entry name" value="Tubulin nucleotide-binding domain-like"/>
    <property type="match status" value="1"/>
</dbReference>
<dbReference type="SMART" id="SM00864">
    <property type="entry name" value="Tubulin"/>
    <property type="match status" value="1"/>
</dbReference>
<dbReference type="SMART" id="SM00865">
    <property type="entry name" value="Tubulin_C"/>
    <property type="match status" value="1"/>
</dbReference>
<dbReference type="GO" id="GO:0000917">
    <property type="term" value="P:division septum assembly"/>
    <property type="evidence" value="ECO:0007669"/>
    <property type="project" value="UniProtKB-KW"/>
</dbReference>
<dbReference type="CDD" id="cd02201">
    <property type="entry name" value="FtsZ_type1"/>
    <property type="match status" value="1"/>
</dbReference>
<comment type="subcellular location">
    <subcellularLocation>
        <location evidence="4">Cytoplasm</location>
    </subcellularLocation>
    <text evidence="4">Assembles at midcell at the inner surface of the cytoplasmic membrane.</text>
</comment>
<keyword evidence="4 6" id="KW-0131">Cell cycle</keyword>
<evidence type="ECO:0000256" key="6">
    <source>
        <dbReference type="RuleBase" id="RU000631"/>
    </source>
</evidence>
<dbReference type="STRING" id="1805425.AUJ30_01765"/>
<dbReference type="Pfam" id="PF12327">
    <property type="entry name" value="FtsZ_C"/>
    <property type="match status" value="1"/>
</dbReference>
<dbReference type="GO" id="GO:0005525">
    <property type="term" value="F:GTP binding"/>
    <property type="evidence" value="ECO:0007669"/>
    <property type="project" value="UniProtKB-UniRule"/>
</dbReference>